<dbReference type="EMBL" id="MN740610">
    <property type="protein sequence ID" value="QHU35671.1"/>
    <property type="molecule type" value="Genomic_DNA"/>
</dbReference>
<dbReference type="InterPro" id="IPR050747">
    <property type="entry name" value="Mitochondrial_chaperone_BCS1"/>
</dbReference>
<dbReference type="SUPFAM" id="SSF52540">
    <property type="entry name" value="P-loop containing nucleoside triphosphate hydrolases"/>
    <property type="match status" value="1"/>
</dbReference>
<dbReference type="Pfam" id="PF00004">
    <property type="entry name" value="AAA"/>
    <property type="match status" value="1"/>
</dbReference>
<dbReference type="AlphaFoldDB" id="A0A6C0M0Z8"/>
<dbReference type="InterPro" id="IPR003959">
    <property type="entry name" value="ATPase_AAA_core"/>
</dbReference>
<dbReference type="Gene3D" id="3.40.50.300">
    <property type="entry name" value="P-loop containing nucleotide triphosphate hydrolases"/>
    <property type="match status" value="1"/>
</dbReference>
<dbReference type="GO" id="GO:0005524">
    <property type="term" value="F:ATP binding"/>
    <property type="evidence" value="ECO:0007669"/>
    <property type="project" value="InterPro"/>
</dbReference>
<feature type="domain" description="AAA+ ATPase" evidence="2">
    <location>
        <begin position="278"/>
        <end position="444"/>
    </location>
</feature>
<sequence length="513" mass="58325">MLGFETLVSTIATSTISRWLKLDHSYYGLLYSTISEGMSHVNGTEMYTRITSERVGSEYTYVGVLIAVPLLVWACVKYRAMFALLIERMVRRKSIKIYSVSTEYTYLRIKEYLSAQGHNPNLIVITGNHEVGNYNVGSVSYTDIGYSKYMKQSTTFTASWYHETISVTTMKDDKTSVVPTERSYVVLSAHSDVDLDHYVHYIKSIETCHGSTIKTVSYVGNFRSTDTILYTPENDLTPERAKAKYIDTFFHRDRDTIWRSVCNTHYYPNRYMKHTQVPSCNMLLYGPPGTGKSSFIYRMVKATNRNIVILDVTDMTKASLTMVMNRPLSSSMDVGPNCPSNVVFVFDEFDTMIDTLIKTEATRHRTEDAMLERLTTKDTVLPKDVLSEKVIVTLKDLLGIFQGVVPMNGLMIMATTNNIDHIRSKCPALIRPGRLTPVEFDYPNGVVMDQISQHFFGESVSSRLQSTSPDYERFCIPTSQIVELAVACESICDTLQESYDVYVRELRQMLSSL</sequence>
<proteinExistence type="inferred from homology"/>
<evidence type="ECO:0000313" key="3">
    <source>
        <dbReference type="EMBL" id="QHU35671.1"/>
    </source>
</evidence>
<dbReference type="GO" id="GO:0016887">
    <property type="term" value="F:ATP hydrolysis activity"/>
    <property type="evidence" value="ECO:0007669"/>
    <property type="project" value="InterPro"/>
</dbReference>
<protein>
    <recommendedName>
        <fullName evidence="2">AAA+ ATPase domain-containing protein</fullName>
    </recommendedName>
</protein>
<evidence type="ECO:0000259" key="2">
    <source>
        <dbReference type="SMART" id="SM00382"/>
    </source>
</evidence>
<dbReference type="InterPro" id="IPR003593">
    <property type="entry name" value="AAA+_ATPase"/>
</dbReference>
<comment type="similarity">
    <text evidence="1">Belongs to the AAA ATPase family. BCS1 subfamily.</text>
</comment>
<evidence type="ECO:0000256" key="1">
    <source>
        <dbReference type="ARBA" id="ARBA00007448"/>
    </source>
</evidence>
<dbReference type="InterPro" id="IPR027417">
    <property type="entry name" value="P-loop_NTPase"/>
</dbReference>
<dbReference type="SMART" id="SM00382">
    <property type="entry name" value="AAA"/>
    <property type="match status" value="1"/>
</dbReference>
<organism evidence="3">
    <name type="scientific">viral metagenome</name>
    <dbReference type="NCBI Taxonomy" id="1070528"/>
    <lineage>
        <taxon>unclassified sequences</taxon>
        <taxon>metagenomes</taxon>
        <taxon>organismal metagenomes</taxon>
    </lineage>
</organism>
<accession>A0A6C0M0Z8</accession>
<name>A0A6C0M0Z8_9ZZZZ</name>
<dbReference type="PANTHER" id="PTHR23070">
    <property type="entry name" value="BCS1 AAA-TYPE ATPASE"/>
    <property type="match status" value="1"/>
</dbReference>
<reference evidence="3" key="1">
    <citation type="journal article" date="2020" name="Nature">
        <title>Giant virus diversity and host interactions through global metagenomics.</title>
        <authorList>
            <person name="Schulz F."/>
            <person name="Roux S."/>
            <person name="Paez-Espino D."/>
            <person name="Jungbluth S."/>
            <person name="Walsh D.A."/>
            <person name="Denef V.J."/>
            <person name="McMahon K.D."/>
            <person name="Konstantinidis K.T."/>
            <person name="Eloe-Fadrosh E.A."/>
            <person name="Kyrpides N.C."/>
            <person name="Woyke T."/>
        </authorList>
    </citation>
    <scope>NUCLEOTIDE SEQUENCE</scope>
    <source>
        <strain evidence="3">GVMAG-S-1029409-49</strain>
    </source>
</reference>